<keyword evidence="1" id="KW-0479">Metal-binding</keyword>
<feature type="region of interest" description="Disordered" evidence="2">
    <location>
        <begin position="271"/>
        <end position="324"/>
    </location>
</feature>
<evidence type="ECO:0000313" key="6">
    <source>
        <dbReference type="Proteomes" id="UP000015354"/>
    </source>
</evidence>
<dbReference type="InterPro" id="IPR002156">
    <property type="entry name" value="RNaseH_domain"/>
</dbReference>
<dbReference type="EMBL" id="ATMH01002700">
    <property type="protein sequence ID" value="EPY32737.1"/>
    <property type="molecule type" value="Genomic_DNA"/>
</dbReference>
<dbReference type="Pfam" id="PF00075">
    <property type="entry name" value="RNase_H"/>
    <property type="match status" value="1"/>
</dbReference>
<dbReference type="SUPFAM" id="SSF53098">
    <property type="entry name" value="Ribonuclease H-like"/>
    <property type="match status" value="1"/>
</dbReference>
<dbReference type="AlphaFoldDB" id="S9UPC4"/>
<accession>S9UPC4</accession>
<dbReference type="GO" id="GO:0008270">
    <property type="term" value="F:zinc ion binding"/>
    <property type="evidence" value="ECO:0007669"/>
    <property type="project" value="UniProtKB-KW"/>
</dbReference>
<dbReference type="InterPro" id="IPR012337">
    <property type="entry name" value="RNaseH-like_sf"/>
</dbReference>
<gene>
    <name evidence="5" type="ORF">STCU_01044</name>
    <name evidence="4" type="ORF">STCU_02700</name>
</gene>
<dbReference type="Gene3D" id="3.30.420.10">
    <property type="entry name" value="Ribonuclease H-like superfamily/Ribonuclease H"/>
    <property type="match status" value="1"/>
</dbReference>
<feature type="compositionally biased region" description="Polar residues" evidence="2">
    <location>
        <begin position="306"/>
        <end position="319"/>
    </location>
</feature>
<dbReference type="EMBL" id="ATMH01001044">
    <property type="protein sequence ID" value="EPY35630.1"/>
    <property type="molecule type" value="Genomic_DNA"/>
</dbReference>
<dbReference type="PROSITE" id="PS50157">
    <property type="entry name" value="ZINC_FINGER_C2H2_2"/>
    <property type="match status" value="1"/>
</dbReference>
<dbReference type="GO" id="GO:0003676">
    <property type="term" value="F:nucleic acid binding"/>
    <property type="evidence" value="ECO:0007669"/>
    <property type="project" value="InterPro"/>
</dbReference>
<keyword evidence="1" id="KW-0863">Zinc-finger</keyword>
<sequence length="471" mass="53164">MRSAAVALHLSGLEEPISVVTHASQDCGPIACSYRTEACAMLVAFEDVILPYVEDVELTEAAEEVADANRSRRVLIVTDSLSLVEALQTGLLTQTSTKEIEICQCLYTLCELKWKVHFQFVYAHCGIQANELADEVAAETMEGRMTYTREESAPIWQVDIYNALTRLLRRRWCARMWSGTHRYELCGTRKSDISGIDLITKQPLTRRELVQLARVRCGETPLFGRLFWAVRFCPNNCRFCNRTAEQDAALRQPFTIEDRALAEAGTSTTILEWGNTRDEMNGNNNNQDDAVVGSSADEAENDDSSGPRSGTGVDSSGTAPPQPLRNRIRETCEYCGLTVNGYSALLRHSKARHSNLPLPPKECKCLHCDRTFATRRSRHVHLMHCVHNPERIAGPRNTHPRRRGLFIPEPVRTPKGDRQETLGHLLFECADPRVIEFQRRLGRPTKEEAWSVIHSATLLENLGELFRVDFR</sequence>
<evidence type="ECO:0000313" key="5">
    <source>
        <dbReference type="EMBL" id="EPY35630.1"/>
    </source>
</evidence>
<dbReference type="OrthoDB" id="277806at2759"/>
<protein>
    <recommendedName>
        <fullName evidence="3">C2H2-type domain-containing protein</fullName>
    </recommendedName>
</protein>
<dbReference type="GO" id="GO:0004523">
    <property type="term" value="F:RNA-DNA hybrid ribonuclease activity"/>
    <property type="evidence" value="ECO:0007669"/>
    <property type="project" value="InterPro"/>
</dbReference>
<feature type="domain" description="C2H2-type" evidence="3">
    <location>
        <begin position="361"/>
        <end position="392"/>
    </location>
</feature>
<keyword evidence="6" id="KW-1185">Reference proteome</keyword>
<organism evidence="4 6">
    <name type="scientific">Strigomonas culicis</name>
    <dbReference type="NCBI Taxonomy" id="28005"/>
    <lineage>
        <taxon>Eukaryota</taxon>
        <taxon>Discoba</taxon>
        <taxon>Euglenozoa</taxon>
        <taxon>Kinetoplastea</taxon>
        <taxon>Metakinetoplastina</taxon>
        <taxon>Trypanosomatida</taxon>
        <taxon>Trypanosomatidae</taxon>
        <taxon>Strigomonadinae</taxon>
        <taxon>Strigomonas</taxon>
    </lineage>
</organism>
<comment type="caution">
    <text evidence="4">The sequence shown here is derived from an EMBL/GenBank/DDBJ whole genome shotgun (WGS) entry which is preliminary data.</text>
</comment>
<evidence type="ECO:0000256" key="2">
    <source>
        <dbReference type="SAM" id="MobiDB-lite"/>
    </source>
</evidence>
<evidence type="ECO:0000313" key="4">
    <source>
        <dbReference type="EMBL" id="EPY32737.1"/>
    </source>
</evidence>
<dbReference type="InterPro" id="IPR036397">
    <property type="entry name" value="RNaseH_sf"/>
</dbReference>
<reference evidence="4 6" key="1">
    <citation type="journal article" date="2013" name="PLoS ONE">
        <title>Predicting the Proteins of Angomonas deanei, Strigomonas culicis and Their Respective Endosymbionts Reveals New Aspects of the Trypanosomatidae Family.</title>
        <authorList>
            <person name="Motta M.C."/>
            <person name="Martins A.C."/>
            <person name="de Souza S.S."/>
            <person name="Catta-Preta C.M."/>
            <person name="Silva R."/>
            <person name="Klein C.C."/>
            <person name="de Almeida L.G."/>
            <person name="de Lima Cunha O."/>
            <person name="Ciapina L.P."/>
            <person name="Brocchi M."/>
            <person name="Colabardini A.C."/>
            <person name="de Araujo Lima B."/>
            <person name="Machado C.R."/>
            <person name="de Almeida Soares C.M."/>
            <person name="Probst C.M."/>
            <person name="de Menezes C.B."/>
            <person name="Thompson C.E."/>
            <person name="Bartholomeu D.C."/>
            <person name="Gradia D.F."/>
            <person name="Pavoni D.P."/>
            <person name="Grisard E.C."/>
            <person name="Fantinatti-Garboggini F."/>
            <person name="Marchini F.K."/>
            <person name="Rodrigues-Luiz G.F."/>
            <person name="Wagner G."/>
            <person name="Goldman G.H."/>
            <person name="Fietto J.L."/>
            <person name="Elias M.C."/>
            <person name="Goldman M.H."/>
            <person name="Sagot M.F."/>
            <person name="Pereira M."/>
            <person name="Stoco P.H."/>
            <person name="de Mendonca-Neto R.P."/>
            <person name="Teixeira S.M."/>
            <person name="Maciel T.E."/>
            <person name="de Oliveira Mendes T.A."/>
            <person name="Urmenyi T.P."/>
            <person name="de Souza W."/>
            <person name="Schenkman S."/>
            <person name="de Vasconcelos A.T."/>
        </authorList>
    </citation>
    <scope>NUCLEOTIDE SEQUENCE [LARGE SCALE GENOMIC DNA]</scope>
</reference>
<name>S9UPC4_9TRYP</name>
<dbReference type="InterPro" id="IPR013087">
    <property type="entry name" value="Znf_C2H2_type"/>
</dbReference>
<dbReference type="PROSITE" id="PS00028">
    <property type="entry name" value="ZINC_FINGER_C2H2_1"/>
    <property type="match status" value="2"/>
</dbReference>
<evidence type="ECO:0000256" key="1">
    <source>
        <dbReference type="PROSITE-ProRule" id="PRU00042"/>
    </source>
</evidence>
<reference evidence="4" key="2">
    <citation type="submission" date="2013-03" db="EMBL/GenBank/DDBJ databases">
        <authorList>
            <person name="Motta M.C.M."/>
            <person name="Martins A.C.A."/>
            <person name="Preta C.M.C.C."/>
            <person name="Silva R."/>
            <person name="de Souza S.S."/>
            <person name="Klein C.C."/>
            <person name="de Almeida L.G.P."/>
            <person name="Cunha O.L."/>
            <person name="Colabardini A.C."/>
            <person name="Lima B.A."/>
            <person name="Machado C.R."/>
            <person name="Soares C.M.A."/>
            <person name="de Menezes C.B.A."/>
            <person name="Bartolomeu D.C."/>
            <person name="Grisard E.C."/>
            <person name="Fantinatti-Garboggini F."/>
            <person name="Rodrigues-Luiz G.F."/>
            <person name="Wagner G."/>
            <person name="Goldman G.H."/>
            <person name="Fietto J.L.R."/>
            <person name="Ciapina L.P."/>
            <person name="Brocchi M."/>
            <person name="Elias M.C."/>
            <person name="Goldman M.H.S."/>
            <person name="Sagot M.-F."/>
            <person name="Pereira M."/>
            <person name="Stoco P.H."/>
            <person name="Teixeira S.M.R."/>
            <person name="de Mendonca-Neto R.P."/>
            <person name="Maciel T.E.F."/>
            <person name="Mendes T.A.O."/>
            <person name="Urmenyi T.P."/>
            <person name="Teixeira M.M.G."/>
            <person name="de Camargo E.F.P."/>
            <person name="de Sousa W."/>
            <person name="Schenkman S."/>
            <person name="de Vasconcelos A.T.R."/>
        </authorList>
    </citation>
    <scope>NUCLEOTIDE SEQUENCE</scope>
</reference>
<evidence type="ECO:0000259" key="3">
    <source>
        <dbReference type="PROSITE" id="PS50157"/>
    </source>
</evidence>
<dbReference type="Proteomes" id="UP000015354">
    <property type="component" value="Unassembled WGS sequence"/>
</dbReference>
<keyword evidence="1" id="KW-0862">Zinc</keyword>
<proteinExistence type="predicted"/>